<comment type="caution">
    <text evidence="1">The sequence shown here is derived from an EMBL/GenBank/DDBJ whole genome shotgun (WGS) entry which is preliminary data.</text>
</comment>
<name>A0A420ICE3_9PEZI</name>
<gene>
    <name evidence="1" type="ORF">GcM1_249280</name>
</gene>
<protein>
    <submittedName>
        <fullName evidence="1">Uncharacterized protein</fullName>
    </submittedName>
</protein>
<evidence type="ECO:0000313" key="2">
    <source>
        <dbReference type="Proteomes" id="UP000285326"/>
    </source>
</evidence>
<dbReference type="EMBL" id="MCBS01024900">
    <property type="protein sequence ID" value="RKF72219.1"/>
    <property type="molecule type" value="Genomic_DNA"/>
</dbReference>
<reference evidence="1 2" key="1">
    <citation type="journal article" date="2018" name="BMC Genomics">
        <title>Comparative genome analyses reveal sequence features reflecting distinct modes of host-adaptation between dicot and monocot powdery mildew.</title>
        <authorList>
            <person name="Wu Y."/>
            <person name="Ma X."/>
            <person name="Pan Z."/>
            <person name="Kale S.D."/>
            <person name="Song Y."/>
            <person name="King H."/>
            <person name="Zhang Q."/>
            <person name="Presley C."/>
            <person name="Deng X."/>
            <person name="Wei C.I."/>
            <person name="Xiao S."/>
        </authorList>
    </citation>
    <scope>NUCLEOTIDE SEQUENCE [LARGE SCALE GENOMIC DNA]</scope>
    <source>
        <strain evidence="1">UMSG1</strain>
    </source>
</reference>
<organism evidence="1 2">
    <name type="scientific">Golovinomyces cichoracearum</name>
    <dbReference type="NCBI Taxonomy" id="62708"/>
    <lineage>
        <taxon>Eukaryota</taxon>
        <taxon>Fungi</taxon>
        <taxon>Dikarya</taxon>
        <taxon>Ascomycota</taxon>
        <taxon>Pezizomycotina</taxon>
        <taxon>Leotiomycetes</taxon>
        <taxon>Erysiphales</taxon>
        <taxon>Erysiphaceae</taxon>
        <taxon>Golovinomyces</taxon>
    </lineage>
</organism>
<proteinExistence type="predicted"/>
<accession>A0A420ICE3</accession>
<dbReference type="Proteomes" id="UP000285326">
    <property type="component" value="Unassembled WGS sequence"/>
</dbReference>
<sequence length="70" mass="8093">MAQLVFRLKGTNISPRHIDSLDPDSWVQPVDKSFSAVELTTYAVNLITDREEYKENGEDLFLIFKEEFAN</sequence>
<evidence type="ECO:0000313" key="1">
    <source>
        <dbReference type="EMBL" id="RKF72219.1"/>
    </source>
</evidence>
<dbReference type="AlphaFoldDB" id="A0A420ICE3"/>